<feature type="transmembrane region" description="Helical" evidence="8">
    <location>
        <begin position="122"/>
        <end position="142"/>
    </location>
</feature>
<feature type="transmembrane region" description="Helical" evidence="8">
    <location>
        <begin position="323"/>
        <end position="343"/>
    </location>
</feature>
<keyword evidence="6 8" id="KW-1133">Transmembrane helix</keyword>
<evidence type="ECO:0000256" key="5">
    <source>
        <dbReference type="ARBA" id="ARBA00022692"/>
    </source>
</evidence>
<organism evidence="9 10">
    <name type="scientific">Brachyspira hampsonii</name>
    <dbReference type="NCBI Taxonomy" id="1287055"/>
    <lineage>
        <taxon>Bacteria</taxon>
        <taxon>Pseudomonadati</taxon>
        <taxon>Spirochaetota</taxon>
        <taxon>Spirochaetia</taxon>
        <taxon>Brachyspirales</taxon>
        <taxon>Brachyspiraceae</taxon>
        <taxon>Brachyspira</taxon>
    </lineage>
</organism>
<evidence type="ECO:0000256" key="3">
    <source>
        <dbReference type="ARBA" id="ARBA00022448"/>
    </source>
</evidence>
<feature type="transmembrane region" description="Helical" evidence="8">
    <location>
        <begin position="51"/>
        <end position="69"/>
    </location>
</feature>
<gene>
    <name evidence="9" type="ORF">BHAMNSH16_14050</name>
</gene>
<dbReference type="EMBL" id="CP019914">
    <property type="protein sequence ID" value="ASJ22706.1"/>
    <property type="molecule type" value="Genomic_DNA"/>
</dbReference>
<evidence type="ECO:0000256" key="2">
    <source>
        <dbReference type="ARBA" id="ARBA00009773"/>
    </source>
</evidence>
<feature type="transmembrane region" description="Helical" evidence="8">
    <location>
        <begin position="229"/>
        <end position="249"/>
    </location>
</feature>
<feature type="transmembrane region" description="Helical" evidence="8">
    <location>
        <begin position="386"/>
        <end position="415"/>
    </location>
</feature>
<evidence type="ECO:0000256" key="7">
    <source>
        <dbReference type="ARBA" id="ARBA00023136"/>
    </source>
</evidence>
<keyword evidence="3" id="KW-0813">Transport</keyword>
<comment type="subcellular location">
    <subcellularLocation>
        <location evidence="1">Cell membrane</location>
        <topology evidence="1">Multi-pass membrane protein</topology>
    </subcellularLocation>
</comment>
<evidence type="ECO:0000256" key="4">
    <source>
        <dbReference type="ARBA" id="ARBA00022475"/>
    </source>
</evidence>
<evidence type="ECO:0000256" key="8">
    <source>
        <dbReference type="SAM" id="Phobius"/>
    </source>
</evidence>
<dbReference type="GO" id="GO:0005886">
    <property type="term" value="C:plasma membrane"/>
    <property type="evidence" value="ECO:0007669"/>
    <property type="project" value="UniProtKB-SubCell"/>
</dbReference>
<comment type="similarity">
    <text evidence="2">Belongs to the autoinducer-2 exporter (AI-2E) (TC 2.A.86) family.</text>
</comment>
<evidence type="ECO:0000256" key="6">
    <source>
        <dbReference type="ARBA" id="ARBA00022989"/>
    </source>
</evidence>
<reference evidence="9 10" key="1">
    <citation type="submission" date="2017-02" db="EMBL/GenBank/DDBJ databases">
        <title>Complete genome sequence of Brachyspira hampsonii genomovar I strain NSH-16 (ATCC BAA-2463).</title>
        <authorList>
            <person name="Mirajkar N.S."/>
            <person name="Gebhart C.J."/>
        </authorList>
    </citation>
    <scope>NUCLEOTIDE SEQUENCE [LARGE SCALE GENOMIC DNA]</scope>
    <source>
        <strain evidence="9 10">NSH-16</strain>
    </source>
</reference>
<dbReference type="RefSeq" id="WP_069731405.1">
    <property type="nucleotide sequence ID" value="NZ_CP019914.1"/>
</dbReference>
<dbReference type="Proteomes" id="UP000264880">
    <property type="component" value="Chromosome"/>
</dbReference>
<proteinExistence type="inferred from homology"/>
<keyword evidence="4" id="KW-1003">Cell membrane</keyword>
<evidence type="ECO:0000313" key="9">
    <source>
        <dbReference type="EMBL" id="ASJ22706.1"/>
    </source>
</evidence>
<evidence type="ECO:0000313" key="10">
    <source>
        <dbReference type="Proteomes" id="UP000264880"/>
    </source>
</evidence>
<name>A0AAC9XLP9_9SPIR</name>
<keyword evidence="10" id="KW-1185">Reference proteome</keyword>
<dbReference type="AlphaFoldDB" id="A0AAC9XLP9"/>
<feature type="transmembrane region" description="Helical" evidence="8">
    <location>
        <begin position="89"/>
        <end position="110"/>
    </location>
</feature>
<keyword evidence="5 8" id="KW-0812">Transmembrane</keyword>
<accession>A0AAC9XLP9</accession>
<sequence>MISKNNFFSKDNNSLIHNKIFIIGGEILLVAIVFMAFFYFCYLIKEIINPIILFLILIAALIPFWKYIWAKTSIVLILALFTLWVIKEAGYLVAPFIWGIFIAYMFDPLITKMQKKIPRIAAVLLIYIPLLILAIIFFIFILPRTIEQIEVIFKTLPQYVDKIYSSISGMLITLSEKLNRTIGKSFDVNLEIDSQAINDFLFGNSGVITLMYKKIIDFRFQNINSITKIFSIIFSYFVILPFVTFYLMLDFQNIKERIIKLVPMRWQNSVSNIIKNSNYIINGYVVGMTILAISFFIITYIFLSVTNTKYAFILALLRGILNYIPFIGPFAAFISALFIGIITEQIWWYGALKMCIIYGIIQVIDSGIMAPKILGKSVKIHPIAVMFSTIIGGVLFGFLGVLFAVPFCGIILIIIKNFFNKYYHSKFYTLNKRGE</sequence>
<dbReference type="InterPro" id="IPR002549">
    <property type="entry name" value="AI-2E-like"/>
</dbReference>
<dbReference type="GO" id="GO:0055085">
    <property type="term" value="P:transmembrane transport"/>
    <property type="evidence" value="ECO:0007669"/>
    <property type="project" value="TreeGrafter"/>
</dbReference>
<protein>
    <submittedName>
        <fullName evidence="9">AI-2E family transporter</fullName>
    </submittedName>
</protein>
<keyword evidence="7 8" id="KW-0472">Membrane</keyword>
<feature type="transmembrane region" description="Helical" evidence="8">
    <location>
        <begin position="20"/>
        <end position="44"/>
    </location>
</feature>
<feature type="transmembrane region" description="Helical" evidence="8">
    <location>
        <begin position="355"/>
        <end position="374"/>
    </location>
</feature>
<dbReference type="Pfam" id="PF01594">
    <property type="entry name" value="AI-2E_transport"/>
    <property type="match status" value="1"/>
</dbReference>
<feature type="transmembrane region" description="Helical" evidence="8">
    <location>
        <begin position="279"/>
        <end position="303"/>
    </location>
</feature>
<evidence type="ECO:0000256" key="1">
    <source>
        <dbReference type="ARBA" id="ARBA00004651"/>
    </source>
</evidence>
<dbReference type="PANTHER" id="PTHR21716">
    <property type="entry name" value="TRANSMEMBRANE PROTEIN"/>
    <property type="match status" value="1"/>
</dbReference>
<dbReference type="PANTHER" id="PTHR21716:SF53">
    <property type="entry name" value="PERMEASE PERM-RELATED"/>
    <property type="match status" value="1"/>
</dbReference>
<dbReference type="KEGG" id="bhp:BHAMNSH16_14050"/>